<feature type="compositionally biased region" description="Basic and acidic residues" evidence="1">
    <location>
        <begin position="87"/>
        <end position="106"/>
    </location>
</feature>
<dbReference type="Proteomes" id="UP001187192">
    <property type="component" value="Unassembled WGS sequence"/>
</dbReference>
<evidence type="ECO:0000313" key="3">
    <source>
        <dbReference type="Proteomes" id="UP001187192"/>
    </source>
</evidence>
<keyword evidence="3" id="KW-1185">Reference proteome</keyword>
<organism evidence="2 3">
    <name type="scientific">Ficus carica</name>
    <name type="common">Common fig</name>
    <dbReference type="NCBI Taxonomy" id="3494"/>
    <lineage>
        <taxon>Eukaryota</taxon>
        <taxon>Viridiplantae</taxon>
        <taxon>Streptophyta</taxon>
        <taxon>Embryophyta</taxon>
        <taxon>Tracheophyta</taxon>
        <taxon>Spermatophyta</taxon>
        <taxon>Magnoliopsida</taxon>
        <taxon>eudicotyledons</taxon>
        <taxon>Gunneridae</taxon>
        <taxon>Pentapetalae</taxon>
        <taxon>rosids</taxon>
        <taxon>fabids</taxon>
        <taxon>Rosales</taxon>
        <taxon>Moraceae</taxon>
        <taxon>Ficeae</taxon>
        <taxon>Ficus</taxon>
    </lineage>
</organism>
<protein>
    <submittedName>
        <fullName evidence="2">Uncharacterized protein</fullName>
    </submittedName>
</protein>
<feature type="compositionally biased region" description="Polar residues" evidence="1">
    <location>
        <begin position="259"/>
        <end position="269"/>
    </location>
</feature>
<feature type="compositionally biased region" description="Basic and acidic residues" evidence="1">
    <location>
        <begin position="275"/>
        <end position="289"/>
    </location>
</feature>
<dbReference type="EMBL" id="BTGU01000038">
    <property type="protein sequence ID" value="GMN51720.1"/>
    <property type="molecule type" value="Genomic_DNA"/>
</dbReference>
<gene>
    <name evidence="2" type="ORF">TIFTF001_020883</name>
</gene>
<feature type="compositionally biased region" description="Basic and acidic residues" evidence="1">
    <location>
        <begin position="122"/>
        <end position="133"/>
    </location>
</feature>
<name>A0AA88AGX4_FICCA</name>
<feature type="compositionally biased region" description="Polar residues" evidence="1">
    <location>
        <begin position="227"/>
        <end position="236"/>
    </location>
</feature>
<comment type="caution">
    <text evidence="2">The sequence shown here is derived from an EMBL/GenBank/DDBJ whole genome shotgun (WGS) entry which is preliminary data.</text>
</comment>
<proteinExistence type="predicted"/>
<feature type="compositionally biased region" description="Polar residues" evidence="1">
    <location>
        <begin position="107"/>
        <end position="116"/>
    </location>
</feature>
<dbReference type="AlphaFoldDB" id="A0AA88AGX4"/>
<accession>A0AA88AGX4</accession>
<reference evidence="2" key="1">
    <citation type="submission" date="2023-07" db="EMBL/GenBank/DDBJ databases">
        <title>draft genome sequence of fig (Ficus carica).</title>
        <authorList>
            <person name="Takahashi T."/>
            <person name="Nishimura K."/>
        </authorList>
    </citation>
    <scope>NUCLEOTIDE SEQUENCE</scope>
</reference>
<feature type="compositionally biased region" description="Basic and acidic residues" evidence="1">
    <location>
        <begin position="181"/>
        <end position="221"/>
    </location>
</feature>
<evidence type="ECO:0000313" key="2">
    <source>
        <dbReference type="EMBL" id="GMN51720.1"/>
    </source>
</evidence>
<evidence type="ECO:0000256" key="1">
    <source>
        <dbReference type="SAM" id="MobiDB-lite"/>
    </source>
</evidence>
<feature type="compositionally biased region" description="Basic and acidic residues" evidence="1">
    <location>
        <begin position="45"/>
        <end position="75"/>
    </location>
</feature>
<feature type="region of interest" description="Disordered" evidence="1">
    <location>
        <begin position="1"/>
        <end position="311"/>
    </location>
</feature>
<feature type="compositionally biased region" description="Polar residues" evidence="1">
    <location>
        <begin position="163"/>
        <end position="177"/>
    </location>
</feature>
<feature type="compositionally biased region" description="Basic and acidic residues" evidence="1">
    <location>
        <begin position="139"/>
        <end position="151"/>
    </location>
</feature>
<sequence>MTGAEHGTSDRKDFDTQSDSADGGKQARTSDEKCRRHSMTGAEHGTSDRYGETKEFGNRQHIDGNEEKLRKDSDMRSGIANGGKRARTSDEKCGRLDMKGADHGSDHNQATKSFDNGQRVDANVDRLRKEFNRESGTADQRKQSTISDEKFRRHNMKGADHGTYQNRATKSFENRQCINEDELRKESNTQSRKADGGKRVITKDGEFRRHNMDGAEHRTNHDGAITSFGNKQQINGNEVKLRKKTRIQSPISLHGQKDSCPSGSNQGLNAGQGHPPKDDGSELPGHRDPAGFALGPNEAYSHHHSAGWLDE</sequence>